<dbReference type="VEuPathDB" id="FungiDB:CAGL0G09108g"/>
<feature type="domain" description="Smr" evidence="2">
    <location>
        <begin position="93"/>
        <end position="169"/>
    </location>
</feature>
<dbReference type="Pfam" id="PF01713">
    <property type="entry name" value="Smr"/>
    <property type="match status" value="1"/>
</dbReference>
<accession>A0A0W0D2Y3</accession>
<feature type="region of interest" description="Disordered" evidence="1">
    <location>
        <begin position="265"/>
        <end position="302"/>
    </location>
</feature>
<dbReference type="SMART" id="SM00463">
    <property type="entry name" value="SMR"/>
    <property type="match status" value="1"/>
</dbReference>
<dbReference type="VEuPathDB" id="FungiDB:B1J91_G09108g"/>
<dbReference type="VEuPathDB" id="FungiDB:GWK60_G08789"/>
<dbReference type="PROSITE" id="PS50828">
    <property type="entry name" value="SMR"/>
    <property type="match status" value="1"/>
</dbReference>
<dbReference type="InterPro" id="IPR053020">
    <property type="entry name" value="Smr_domain_protein"/>
</dbReference>
<reference evidence="3 4" key="1">
    <citation type="submission" date="2015-10" db="EMBL/GenBank/DDBJ databases">
        <title>Draft genomes sequences of Candida glabrata isolates 1A, 1B, 2A, 2B, 3A and 3B.</title>
        <authorList>
            <person name="Haavelsrud O.E."/>
            <person name="Gaustad P."/>
        </authorList>
    </citation>
    <scope>NUCLEOTIDE SEQUENCE [LARGE SCALE GENOMIC DNA]</scope>
    <source>
        <strain evidence="3">910700640</strain>
    </source>
</reference>
<dbReference type="InterPro" id="IPR036063">
    <property type="entry name" value="Smr_dom_sf"/>
</dbReference>
<dbReference type="Pfam" id="PF08590">
    <property type="entry name" value="DUF1771"/>
    <property type="match status" value="1"/>
</dbReference>
<dbReference type="EMBL" id="LLZZ01000110">
    <property type="protein sequence ID" value="KTB06194.1"/>
    <property type="molecule type" value="Genomic_DNA"/>
</dbReference>
<evidence type="ECO:0000259" key="2">
    <source>
        <dbReference type="PROSITE" id="PS50828"/>
    </source>
</evidence>
<evidence type="ECO:0000256" key="1">
    <source>
        <dbReference type="SAM" id="MobiDB-lite"/>
    </source>
</evidence>
<proteinExistence type="predicted"/>
<dbReference type="PANTHER" id="PTHR47417:SF1">
    <property type="entry name" value="SMR DOMAIN-CONTAINING PROTEIN YPL199C"/>
    <property type="match status" value="1"/>
</dbReference>
<organism evidence="3 4">
    <name type="scientific">Candida glabrata</name>
    <name type="common">Yeast</name>
    <name type="synonym">Torulopsis glabrata</name>
    <dbReference type="NCBI Taxonomy" id="5478"/>
    <lineage>
        <taxon>Eukaryota</taxon>
        <taxon>Fungi</taxon>
        <taxon>Dikarya</taxon>
        <taxon>Ascomycota</taxon>
        <taxon>Saccharomycotina</taxon>
        <taxon>Saccharomycetes</taxon>
        <taxon>Saccharomycetales</taxon>
        <taxon>Saccharomycetaceae</taxon>
        <taxon>Nakaseomyces</taxon>
    </lineage>
</organism>
<dbReference type="Proteomes" id="UP000054886">
    <property type="component" value="Unassembled WGS sequence"/>
</dbReference>
<dbReference type="InterPro" id="IPR002625">
    <property type="entry name" value="Smr_dom"/>
</dbReference>
<dbReference type="AlphaFoldDB" id="A0A0W0D2Y3"/>
<evidence type="ECO:0000313" key="4">
    <source>
        <dbReference type="Proteomes" id="UP000054886"/>
    </source>
</evidence>
<dbReference type="InterPro" id="IPR013899">
    <property type="entry name" value="DUF1771"/>
</dbReference>
<protein>
    <submittedName>
        <fullName evidence="3">Smr domain-containing protein</fullName>
    </submittedName>
</protein>
<evidence type="ECO:0000313" key="3">
    <source>
        <dbReference type="EMBL" id="KTB06194.1"/>
    </source>
</evidence>
<dbReference type="PANTHER" id="PTHR47417">
    <property type="entry name" value="SMR DOMAIN-CONTAINING PROTEIN YPL199C"/>
    <property type="match status" value="1"/>
</dbReference>
<comment type="caution">
    <text evidence="3">The sequence shown here is derived from an EMBL/GenBank/DDBJ whole genome shotgun (WGS) entry which is preliminary data.</text>
</comment>
<dbReference type="VEuPathDB" id="FungiDB:GVI51_G08921"/>
<dbReference type="SMART" id="SM01162">
    <property type="entry name" value="DUF1771"/>
    <property type="match status" value="1"/>
</dbReference>
<dbReference type="Gene3D" id="3.30.1370.110">
    <property type="match status" value="1"/>
</dbReference>
<gene>
    <name evidence="3" type="ORF">AO440_001858</name>
</gene>
<name>A0A0W0D2Y3_CANGB</name>
<feature type="compositionally biased region" description="Polar residues" evidence="1">
    <location>
        <begin position="269"/>
        <end position="300"/>
    </location>
</feature>
<dbReference type="SUPFAM" id="SSF160443">
    <property type="entry name" value="SMR domain-like"/>
    <property type="match status" value="1"/>
</dbReference>
<sequence length="346" mass="38706">MATDMFIKQHNLGYNHAIDPEYQQLRAQAIKSNSVKQHLAAKSLEAIKKGNKHSAKKLITESCIQAERSDRFNLKAAEYAFDQNNANILSNEIDLHGLFAKEAVQVLKKRLVLAAEAGEKKLRVITGKGIHSPGMVCKLQVETLMICHDLNLNFDLDSSNSGVIIINIDRSNFSTSKLDMKDFPFNMTLLKKNMQMQESVSIVESSESTSIPQTTCLKATTPSKVFLEQRTTETINKPTINGSESYSNDNKLNPVRDLTTHHIPKETSECLSNTSTQSSGNAVSEVSSHSNKSTSYQETKVPSYDRTPQYELMPSSIKESNIVFNLFFSCISFSRKEIEITTQNKQ</sequence>